<dbReference type="GO" id="GO:0005758">
    <property type="term" value="C:mitochondrial intermembrane space"/>
    <property type="evidence" value="ECO:0007669"/>
    <property type="project" value="UniProtKB-SubCell"/>
</dbReference>
<dbReference type="PROSITE" id="PS50146">
    <property type="entry name" value="DAGK"/>
    <property type="match status" value="1"/>
</dbReference>
<dbReference type="GO" id="GO:0047620">
    <property type="term" value="F:acylglycerol kinase activity"/>
    <property type="evidence" value="ECO:0007669"/>
    <property type="project" value="UniProtKB-EC"/>
</dbReference>
<dbReference type="EC" id="2.7.1.138" evidence="22"/>
<comment type="subcellular location">
    <subcellularLocation>
        <location evidence="3">Mitochondrion inner membrane</location>
        <topology evidence="3">Peripheral membrane protein</topology>
    </subcellularLocation>
    <subcellularLocation>
        <location evidence="2">Mitochondrion intermembrane space</location>
    </subcellularLocation>
</comment>
<dbReference type="GO" id="GO:0001729">
    <property type="term" value="F:ceramide kinase activity"/>
    <property type="evidence" value="ECO:0007669"/>
    <property type="project" value="UniProtKB-EC"/>
</dbReference>
<dbReference type="PANTHER" id="PTHR12358:SF31">
    <property type="entry name" value="ACYLGLYCEROL KINASE, MITOCHONDRIAL"/>
    <property type="match status" value="1"/>
</dbReference>
<evidence type="ECO:0000256" key="2">
    <source>
        <dbReference type="ARBA" id="ARBA00004569"/>
    </source>
</evidence>
<evidence type="ECO:0000256" key="16">
    <source>
        <dbReference type="ARBA" id="ARBA00024483"/>
    </source>
</evidence>
<dbReference type="GO" id="GO:0046486">
    <property type="term" value="P:glycerolipid metabolic process"/>
    <property type="evidence" value="ECO:0007669"/>
    <property type="project" value="UniProtKB-UniPathway"/>
</dbReference>
<comment type="pathway">
    <text evidence="4">Lipid metabolism; glycerolipid metabolism.</text>
</comment>
<evidence type="ECO:0000256" key="11">
    <source>
        <dbReference type="ARBA" id="ARBA00023098"/>
    </source>
</evidence>
<dbReference type="GO" id="GO:0005524">
    <property type="term" value="F:ATP binding"/>
    <property type="evidence" value="ECO:0007669"/>
    <property type="project" value="UniProtKB-KW"/>
</dbReference>
<comment type="similarity">
    <text evidence="21">Belongs to the AGK family.</text>
</comment>
<evidence type="ECO:0000256" key="1">
    <source>
        <dbReference type="ARBA" id="ARBA00001946"/>
    </source>
</evidence>
<dbReference type="GO" id="GO:0005743">
    <property type="term" value="C:mitochondrial inner membrane"/>
    <property type="evidence" value="ECO:0007669"/>
    <property type="project" value="UniProtKB-SubCell"/>
</dbReference>
<evidence type="ECO:0000256" key="18">
    <source>
        <dbReference type="ARBA" id="ARBA00024512"/>
    </source>
</evidence>
<dbReference type="GO" id="GO:0004143">
    <property type="term" value="F:ATP-dependent diacylglycerol kinase activity"/>
    <property type="evidence" value="ECO:0007669"/>
    <property type="project" value="UniProtKB-EC"/>
</dbReference>
<dbReference type="InterPro" id="IPR001206">
    <property type="entry name" value="Diacylglycerol_kinase_cat_dom"/>
</dbReference>
<organism evidence="31">
    <name type="scientific">Bactrocera dorsalis</name>
    <name type="common">Oriental fruit fly</name>
    <name type="synonym">Dacus dorsalis</name>
    <dbReference type="NCBI Taxonomy" id="27457"/>
    <lineage>
        <taxon>Eukaryota</taxon>
        <taxon>Metazoa</taxon>
        <taxon>Ecdysozoa</taxon>
        <taxon>Arthropoda</taxon>
        <taxon>Hexapoda</taxon>
        <taxon>Insecta</taxon>
        <taxon>Pterygota</taxon>
        <taxon>Neoptera</taxon>
        <taxon>Endopterygota</taxon>
        <taxon>Diptera</taxon>
        <taxon>Brachycera</taxon>
        <taxon>Muscomorpha</taxon>
        <taxon>Tephritoidea</taxon>
        <taxon>Tephritidae</taxon>
        <taxon>Bactrocera</taxon>
        <taxon>Bactrocera</taxon>
    </lineage>
</organism>
<evidence type="ECO:0000256" key="10">
    <source>
        <dbReference type="ARBA" id="ARBA00022840"/>
    </source>
</evidence>
<evidence type="ECO:0000256" key="7">
    <source>
        <dbReference type="ARBA" id="ARBA00022741"/>
    </source>
</evidence>
<dbReference type="EC" id="2.7.1.94" evidence="23"/>
<dbReference type="UniPathway" id="UPA00230"/>
<evidence type="ECO:0000256" key="26">
    <source>
        <dbReference type="ARBA" id="ARBA00044480"/>
    </source>
</evidence>
<evidence type="ECO:0000256" key="12">
    <source>
        <dbReference type="ARBA" id="ARBA00023128"/>
    </source>
</evidence>
<dbReference type="InterPro" id="IPR050187">
    <property type="entry name" value="Lipid_Phosphate_FormReg"/>
</dbReference>
<dbReference type="AlphaFoldDB" id="A0A034WBF8"/>
<dbReference type="InterPro" id="IPR016064">
    <property type="entry name" value="NAD/diacylglycerol_kinase_sf"/>
</dbReference>
<proteinExistence type="inferred from homology"/>
<evidence type="ECO:0000256" key="21">
    <source>
        <dbReference type="ARBA" id="ARBA00025749"/>
    </source>
</evidence>
<keyword evidence="9" id="KW-0999">Mitochondrion inner membrane</keyword>
<comment type="catalytic activity">
    <reaction evidence="15">
        <text>a 1,2-diacyl-sn-glycerol + ATP = a 1,2-diacyl-sn-glycero-3-phosphate + ADP + H(+)</text>
        <dbReference type="Rhea" id="RHEA:10272"/>
        <dbReference type="ChEBI" id="CHEBI:15378"/>
        <dbReference type="ChEBI" id="CHEBI:17815"/>
        <dbReference type="ChEBI" id="CHEBI:30616"/>
        <dbReference type="ChEBI" id="CHEBI:58608"/>
        <dbReference type="ChEBI" id="CHEBI:456216"/>
        <dbReference type="EC" id="2.7.1.107"/>
    </reaction>
    <physiologicalReaction direction="left-to-right" evidence="15">
        <dbReference type="Rhea" id="RHEA:10273"/>
    </physiologicalReaction>
</comment>
<dbReference type="InterPro" id="IPR017438">
    <property type="entry name" value="ATP-NAD_kinase_N"/>
</dbReference>
<keyword evidence="11" id="KW-0443">Lipid metabolism</keyword>
<evidence type="ECO:0000256" key="22">
    <source>
        <dbReference type="ARBA" id="ARBA00026096"/>
    </source>
</evidence>
<gene>
    <name evidence="31" type="primary">AGK</name>
</gene>
<dbReference type="EMBL" id="GAKP01007472">
    <property type="protein sequence ID" value="JAC51480.1"/>
    <property type="molecule type" value="Transcribed_RNA"/>
</dbReference>
<evidence type="ECO:0000256" key="15">
    <source>
        <dbReference type="ARBA" id="ARBA00023411"/>
    </source>
</evidence>
<sequence length="413" mass="46604">MIALKTIRNHWKKSLFASGVAGYGIYYAKTSFDISQHMKNVCAETVAMGKICDKPKHVLVVLNPAANKRNAEKMFKEYCEPILHLSGYNVDIIKTTQEGHVKTWLNEMTVRPHAIVVAGGDGTASEVVTGLLRRKEGKCPIVLLPLGRKSTTAFKYLDLKPENKLERVKSLTAALTPLLQEKVKNESVMKVDFINDTTEKADATKENSTVYGLNDFSWGLLRDVESITDKYWYFGPLRQYAATFFSAFSNKLNWNLATDYVYTPPCAGCRNCQPYENKSYVKKFLPRMYTVRDTNTSNNINSYKLNEDCDTKTEGHTNVNQLNITCKQNVGATSELETRMIDTLSPGFDFVKQINKVIGKELTPNSTIKSRTIRLQPTDKDATESHYSIDGEEYAVKPLRIEVIPNAIQVFCN</sequence>
<evidence type="ECO:0000256" key="14">
    <source>
        <dbReference type="ARBA" id="ARBA00023371"/>
    </source>
</evidence>
<dbReference type="OrthoDB" id="9979394at2759"/>
<comment type="catalytic activity">
    <reaction evidence="17">
        <text>1-(9Z-octadecenoyl)-sn-glycerol + ATP = 1-(9Z-octadecenoyl)-sn-glycero-3-phosphate + ADP + H(+)</text>
        <dbReference type="Rhea" id="RHEA:41079"/>
        <dbReference type="ChEBI" id="CHEBI:15378"/>
        <dbReference type="ChEBI" id="CHEBI:30616"/>
        <dbReference type="ChEBI" id="CHEBI:74544"/>
        <dbReference type="ChEBI" id="CHEBI:75757"/>
        <dbReference type="ChEBI" id="CHEBI:456216"/>
    </reaction>
    <physiologicalReaction direction="left-to-right" evidence="17">
        <dbReference type="Rhea" id="RHEA:41080"/>
    </physiologicalReaction>
</comment>
<comment type="catalytic activity">
    <reaction evidence="19">
        <text>2-(5Z,8Z,11Z,14Z-eicosatetraenoyl)-glycerol + ATP = 2-(5Z,8Z,11Z,14Z-eicosatetraenoyl)-sn-glycero-3-phosphate + ADP + H(+)</text>
        <dbReference type="Rhea" id="RHEA:43316"/>
        <dbReference type="ChEBI" id="CHEBI:15378"/>
        <dbReference type="ChEBI" id="CHEBI:30616"/>
        <dbReference type="ChEBI" id="CHEBI:52392"/>
        <dbReference type="ChEBI" id="CHEBI:78209"/>
        <dbReference type="ChEBI" id="CHEBI:456216"/>
    </reaction>
    <physiologicalReaction direction="left-to-right" evidence="19">
        <dbReference type="Rhea" id="RHEA:43317"/>
    </physiologicalReaction>
</comment>
<evidence type="ECO:0000256" key="23">
    <source>
        <dbReference type="ARBA" id="ARBA00026098"/>
    </source>
</evidence>
<keyword evidence="6" id="KW-0808">Transferase</keyword>
<dbReference type="GeneID" id="105233564"/>
<evidence type="ECO:0000256" key="3">
    <source>
        <dbReference type="ARBA" id="ARBA00004637"/>
    </source>
</evidence>
<keyword evidence="8 31" id="KW-0418">Kinase</keyword>
<dbReference type="GO" id="GO:0046513">
    <property type="term" value="P:ceramide biosynthetic process"/>
    <property type="evidence" value="ECO:0007669"/>
    <property type="project" value="TreeGrafter"/>
</dbReference>
<dbReference type="SUPFAM" id="SSF111331">
    <property type="entry name" value="NAD kinase/diacylglycerol kinase-like"/>
    <property type="match status" value="1"/>
</dbReference>
<keyword evidence="10" id="KW-0067">ATP-binding</keyword>
<name>A0A034WBF8_BACDO</name>
<evidence type="ECO:0000256" key="27">
    <source>
        <dbReference type="ARBA" id="ARBA00048034"/>
    </source>
</evidence>
<comment type="catalytic activity">
    <reaction evidence="26">
        <text>a 2-acylglycerol + ATP = a 2-acyl-sn-glycerol 3-phosphate + ADP + H(+)</text>
        <dbReference type="Rhea" id="RHEA:39847"/>
        <dbReference type="ChEBI" id="CHEBI:15378"/>
        <dbReference type="ChEBI" id="CHEBI:17389"/>
        <dbReference type="ChEBI" id="CHEBI:30616"/>
        <dbReference type="ChEBI" id="CHEBI:64982"/>
        <dbReference type="ChEBI" id="CHEBI:456216"/>
    </reaction>
    <physiologicalReaction direction="left-to-right" evidence="26">
        <dbReference type="Rhea" id="RHEA:39848"/>
    </physiologicalReaction>
</comment>
<comment type="catalytic activity">
    <reaction evidence="20">
        <text>1-hexadecanoyl-sn-glycerol + ATP = 1-hexadecanoyl-sn-glycero-3-phosphate + ADP + H(+)</text>
        <dbReference type="Rhea" id="RHEA:43308"/>
        <dbReference type="ChEBI" id="CHEBI:15378"/>
        <dbReference type="ChEBI" id="CHEBI:30616"/>
        <dbReference type="ChEBI" id="CHEBI:57518"/>
        <dbReference type="ChEBI" id="CHEBI:75542"/>
        <dbReference type="ChEBI" id="CHEBI:456216"/>
    </reaction>
    <physiologicalReaction direction="left-to-right" evidence="20">
        <dbReference type="Rhea" id="RHEA:43309"/>
    </physiologicalReaction>
</comment>
<evidence type="ECO:0000256" key="4">
    <source>
        <dbReference type="ARBA" id="ARBA00005175"/>
    </source>
</evidence>
<keyword evidence="13" id="KW-0472">Membrane</keyword>
<comment type="cofactor">
    <cofactor evidence="1">
        <name>Mg(2+)</name>
        <dbReference type="ChEBI" id="CHEBI:18420"/>
    </cofactor>
</comment>
<evidence type="ECO:0000256" key="13">
    <source>
        <dbReference type="ARBA" id="ARBA00023136"/>
    </source>
</evidence>
<dbReference type="Gene3D" id="3.40.50.10330">
    <property type="entry name" value="Probable inorganic polyphosphate/atp-NAD kinase, domain 1"/>
    <property type="match status" value="1"/>
</dbReference>
<reference evidence="31" key="1">
    <citation type="journal article" date="2014" name="BMC Genomics">
        <title>Characterizing the developmental transcriptome of the oriental fruit fly, Bactrocera dorsalis (Diptera: Tephritidae) through comparative genomic analysis with Drosophila melanogaster utilizing modENCODE datasets.</title>
        <authorList>
            <person name="Geib S.M."/>
            <person name="Calla B."/>
            <person name="Hall B."/>
            <person name="Hou S."/>
            <person name="Manoukis N.C."/>
        </authorList>
    </citation>
    <scope>NUCLEOTIDE SEQUENCE</scope>
    <source>
        <strain evidence="31">Punador</strain>
    </source>
</reference>
<dbReference type="KEGG" id="bdr:105233564"/>
<evidence type="ECO:0000256" key="9">
    <source>
        <dbReference type="ARBA" id="ARBA00022792"/>
    </source>
</evidence>
<evidence type="ECO:0000256" key="5">
    <source>
        <dbReference type="ARBA" id="ARBA00012133"/>
    </source>
</evidence>
<keyword evidence="12" id="KW-0496">Mitochondrion</keyword>
<comment type="catalytic activity">
    <reaction evidence="29">
        <text>N-(hexanoyl)sphing-4-enine + ATP = N-hexanoylsphing-4-enine 1-phosphate + ADP + H(+)</text>
        <dbReference type="Rhea" id="RHEA:43312"/>
        <dbReference type="ChEBI" id="CHEBI:15378"/>
        <dbReference type="ChEBI" id="CHEBI:30616"/>
        <dbReference type="ChEBI" id="CHEBI:63867"/>
        <dbReference type="ChEBI" id="CHEBI:82959"/>
        <dbReference type="ChEBI" id="CHEBI:456216"/>
    </reaction>
    <physiologicalReaction direction="left-to-right" evidence="29">
        <dbReference type="Rhea" id="RHEA:43313"/>
    </physiologicalReaction>
</comment>
<evidence type="ECO:0000256" key="28">
    <source>
        <dbReference type="ARBA" id="ARBA00048663"/>
    </source>
</evidence>
<evidence type="ECO:0000256" key="25">
    <source>
        <dbReference type="ARBA" id="ARBA00030553"/>
    </source>
</evidence>
<comment type="catalytic activity">
    <reaction evidence="14">
        <text>1,2-di-(9Z-octadecenoyl)-sn-glycerol + ATP = 1,2-di-(9Z-octadecenoyl)-sn-glycero-3-phosphate + ADP + H(+)</text>
        <dbReference type="Rhea" id="RHEA:40327"/>
        <dbReference type="ChEBI" id="CHEBI:15378"/>
        <dbReference type="ChEBI" id="CHEBI:30616"/>
        <dbReference type="ChEBI" id="CHEBI:52333"/>
        <dbReference type="ChEBI" id="CHEBI:74546"/>
        <dbReference type="ChEBI" id="CHEBI:456216"/>
    </reaction>
    <physiologicalReaction direction="left-to-right" evidence="14">
        <dbReference type="Rhea" id="RHEA:40328"/>
    </physiologicalReaction>
</comment>
<evidence type="ECO:0000256" key="17">
    <source>
        <dbReference type="ARBA" id="ARBA00024505"/>
    </source>
</evidence>
<evidence type="ECO:0000256" key="20">
    <source>
        <dbReference type="ARBA" id="ARBA00024636"/>
    </source>
</evidence>
<keyword evidence="7" id="KW-0547">Nucleotide-binding</keyword>
<comment type="catalytic activity">
    <reaction evidence="28">
        <text>a monoacylglycerol + ATP = a monoacyl-sn-glycero-3-phosphate + ADP + H(+)</text>
        <dbReference type="Rhea" id="RHEA:19293"/>
        <dbReference type="ChEBI" id="CHEBI:15378"/>
        <dbReference type="ChEBI" id="CHEBI:17408"/>
        <dbReference type="ChEBI" id="CHEBI:30616"/>
        <dbReference type="ChEBI" id="CHEBI:77589"/>
        <dbReference type="ChEBI" id="CHEBI:456216"/>
        <dbReference type="EC" id="2.7.1.94"/>
    </reaction>
    <physiologicalReaction direction="left-to-right" evidence="28">
        <dbReference type="Rhea" id="RHEA:19294"/>
    </physiologicalReaction>
</comment>
<evidence type="ECO:0000256" key="8">
    <source>
        <dbReference type="ARBA" id="ARBA00022777"/>
    </source>
</evidence>
<evidence type="ECO:0000256" key="24">
    <source>
        <dbReference type="ARBA" id="ARBA00026142"/>
    </source>
</evidence>
<dbReference type="Pfam" id="PF00781">
    <property type="entry name" value="DAGK_cat"/>
    <property type="match status" value="1"/>
</dbReference>
<evidence type="ECO:0000256" key="6">
    <source>
        <dbReference type="ARBA" id="ARBA00022679"/>
    </source>
</evidence>
<dbReference type="GO" id="GO:0046512">
    <property type="term" value="P:sphingosine biosynthetic process"/>
    <property type="evidence" value="ECO:0007669"/>
    <property type="project" value="TreeGrafter"/>
</dbReference>
<accession>A0A034WBF8</accession>
<comment type="catalytic activity">
    <reaction evidence="16">
        <text>1-(5Z,8Z,11Z,14Z-eicosatetraenoyl)-sn-glycerol + ATP = 1-(5Z,8Z,11Z,14Z-eicosatetraenoyl)-sn-glycero-3-phosphate + ADP + H(+)</text>
        <dbReference type="Rhea" id="RHEA:43328"/>
        <dbReference type="ChEBI" id="CHEBI:15378"/>
        <dbReference type="ChEBI" id="CHEBI:30616"/>
        <dbReference type="ChEBI" id="CHEBI:34071"/>
        <dbReference type="ChEBI" id="CHEBI:74938"/>
        <dbReference type="ChEBI" id="CHEBI:456216"/>
    </reaction>
    <physiologicalReaction direction="left-to-right" evidence="16">
        <dbReference type="Rhea" id="RHEA:43329"/>
    </physiologicalReaction>
</comment>
<dbReference type="RefSeq" id="XP_011213980.2">
    <property type="nucleotide sequence ID" value="XM_011215678.4"/>
</dbReference>
<evidence type="ECO:0000313" key="31">
    <source>
        <dbReference type="EMBL" id="JAC51480.1"/>
    </source>
</evidence>
<evidence type="ECO:0000259" key="30">
    <source>
        <dbReference type="PROSITE" id="PS50146"/>
    </source>
</evidence>
<dbReference type="EC" id="2.7.1.107" evidence="5"/>
<comment type="catalytic activity">
    <reaction evidence="18">
        <text>a 1-acyl-sn-glycerol + ATP = a 1-acyl-sn-glycero-3-phosphate + ADP + H(+)</text>
        <dbReference type="Rhea" id="RHEA:33747"/>
        <dbReference type="ChEBI" id="CHEBI:15378"/>
        <dbReference type="ChEBI" id="CHEBI:30616"/>
        <dbReference type="ChEBI" id="CHEBI:57970"/>
        <dbReference type="ChEBI" id="CHEBI:64683"/>
        <dbReference type="ChEBI" id="CHEBI:456216"/>
    </reaction>
    <physiologicalReaction direction="left-to-right" evidence="18">
        <dbReference type="Rhea" id="RHEA:33748"/>
    </physiologicalReaction>
</comment>
<protein>
    <recommendedName>
        <fullName evidence="24">Acylglycerol kinase, mitochondrial</fullName>
        <ecNumber evidence="5">2.7.1.107</ecNumber>
        <ecNumber evidence="22">2.7.1.138</ecNumber>
        <ecNumber evidence="23">2.7.1.94</ecNumber>
    </recommendedName>
    <alternativeName>
        <fullName evidence="25">Multiple substrate lipid kinase</fullName>
    </alternativeName>
</protein>
<comment type="catalytic activity">
    <reaction evidence="27">
        <text>an N-acylsphing-4-enine + ATP = an N-acylsphing-4-enine 1-phosphate + ADP + H(+)</text>
        <dbReference type="Rhea" id="RHEA:17929"/>
        <dbReference type="ChEBI" id="CHEBI:15378"/>
        <dbReference type="ChEBI" id="CHEBI:30616"/>
        <dbReference type="ChEBI" id="CHEBI:52639"/>
        <dbReference type="ChEBI" id="CHEBI:57674"/>
        <dbReference type="ChEBI" id="CHEBI:456216"/>
        <dbReference type="EC" id="2.7.1.138"/>
    </reaction>
    <physiologicalReaction direction="left-to-right" evidence="27">
        <dbReference type="Rhea" id="RHEA:17930"/>
    </physiologicalReaction>
</comment>
<dbReference type="PANTHER" id="PTHR12358">
    <property type="entry name" value="SPHINGOSINE KINASE"/>
    <property type="match status" value="1"/>
</dbReference>
<dbReference type="Pfam" id="PF19712">
    <property type="entry name" value="AGK_C"/>
    <property type="match status" value="1"/>
</dbReference>
<feature type="domain" description="DAGKc" evidence="30">
    <location>
        <begin position="53"/>
        <end position="147"/>
    </location>
</feature>
<evidence type="ECO:0000256" key="29">
    <source>
        <dbReference type="ARBA" id="ARBA00048876"/>
    </source>
</evidence>
<evidence type="ECO:0000256" key="19">
    <source>
        <dbReference type="ARBA" id="ARBA00024556"/>
    </source>
</evidence>
<dbReference type="InterPro" id="IPR045579">
    <property type="entry name" value="AGK_C"/>
</dbReference>
<dbReference type="CTD" id="326168"/>